<feature type="compositionally biased region" description="Pro residues" evidence="1">
    <location>
        <begin position="1"/>
        <end position="20"/>
    </location>
</feature>
<dbReference type="OrthoDB" id="5279705at2759"/>
<dbReference type="GO" id="GO:0000428">
    <property type="term" value="C:DNA-directed RNA polymerase complex"/>
    <property type="evidence" value="ECO:0007669"/>
    <property type="project" value="UniProtKB-KW"/>
</dbReference>
<feature type="region of interest" description="Disordered" evidence="1">
    <location>
        <begin position="179"/>
        <end position="200"/>
    </location>
</feature>
<dbReference type="STRING" id="40998.A0A2P7YF42"/>
<gene>
    <name evidence="2" type="ORF">B9Z65_8894</name>
</gene>
<keyword evidence="3" id="KW-1185">Reference proteome</keyword>
<keyword evidence="2" id="KW-0804">Transcription</keyword>
<organism evidence="2 3">
    <name type="scientific">Elsinoe australis</name>
    <dbReference type="NCBI Taxonomy" id="40998"/>
    <lineage>
        <taxon>Eukaryota</taxon>
        <taxon>Fungi</taxon>
        <taxon>Dikarya</taxon>
        <taxon>Ascomycota</taxon>
        <taxon>Pezizomycotina</taxon>
        <taxon>Dothideomycetes</taxon>
        <taxon>Dothideomycetidae</taxon>
        <taxon>Myriangiales</taxon>
        <taxon>Elsinoaceae</taxon>
        <taxon>Elsinoe</taxon>
    </lineage>
</organism>
<evidence type="ECO:0000313" key="2">
    <source>
        <dbReference type="EMBL" id="PSK34568.1"/>
    </source>
</evidence>
<keyword evidence="2" id="KW-0240">DNA-directed RNA polymerase</keyword>
<feature type="compositionally biased region" description="Polar residues" evidence="1">
    <location>
        <begin position="36"/>
        <end position="57"/>
    </location>
</feature>
<accession>A0A2P7YF42</accession>
<evidence type="ECO:0000313" key="3">
    <source>
        <dbReference type="Proteomes" id="UP000243723"/>
    </source>
</evidence>
<dbReference type="Proteomes" id="UP000243723">
    <property type="component" value="Unassembled WGS sequence"/>
</dbReference>
<feature type="compositionally biased region" description="Acidic residues" evidence="1">
    <location>
        <begin position="183"/>
        <end position="199"/>
    </location>
</feature>
<protein>
    <submittedName>
        <fullName evidence="2">DNA-directed RNA polymerase II subunit rpb1</fullName>
    </submittedName>
</protein>
<feature type="region of interest" description="Disordered" evidence="1">
    <location>
        <begin position="1"/>
        <end position="127"/>
    </location>
</feature>
<dbReference type="EMBL" id="NHZQ01000447">
    <property type="protein sequence ID" value="PSK34568.1"/>
    <property type="molecule type" value="Genomic_DNA"/>
</dbReference>
<dbReference type="AlphaFoldDB" id="A0A2P7YF42"/>
<proteinExistence type="predicted"/>
<feature type="compositionally biased region" description="Low complexity" evidence="1">
    <location>
        <begin position="59"/>
        <end position="92"/>
    </location>
</feature>
<evidence type="ECO:0000256" key="1">
    <source>
        <dbReference type="SAM" id="MobiDB-lite"/>
    </source>
</evidence>
<sequence length="277" mass="31209">MLSAHAPPPTWQSWPAPPQPSTYSSHRQSRDRTSRVPRTSSNSWTYPSSRRSSTQSYKPLMTSPLSTTTSPETHPTSSPLTPSTPIFTFSPSAADLASCAPSDSPARPNARAIPGPPSARKALSVDAQTQARRKLFLNKVRQGGEDKRWESRAKDMEKLDRAEYERELRRWEAERLAEAPFSVEEEEEGEEEVGADEVEDVARQEEMEMEELVGMMGFAEGNEVGEREMRRVEGQIVERSKRFSDHFGSDDEEEYEALFEEMLSHHEEDGDAMDLGS</sequence>
<comment type="caution">
    <text evidence="2">The sequence shown here is derived from an EMBL/GenBank/DDBJ whole genome shotgun (WGS) entry which is preliminary data.</text>
</comment>
<reference evidence="2 3" key="1">
    <citation type="submission" date="2017-05" db="EMBL/GenBank/DDBJ databases">
        <title>Draft genome sequence of Elsinoe australis.</title>
        <authorList>
            <person name="Cheng Q."/>
        </authorList>
    </citation>
    <scope>NUCLEOTIDE SEQUENCE [LARGE SCALE GENOMIC DNA]</scope>
    <source>
        <strain evidence="2 3">NL1</strain>
    </source>
</reference>
<name>A0A2P7YF42_9PEZI</name>